<dbReference type="EMBL" id="CNGE01001038">
    <property type="protein sequence ID" value="CKT64631.1"/>
    <property type="molecule type" value="Genomic_DNA"/>
</dbReference>
<name>A0A654TS57_MYCTX</name>
<evidence type="ECO:0000313" key="3">
    <source>
        <dbReference type="EMBL" id="CKS88277.1"/>
    </source>
</evidence>
<dbReference type="Proteomes" id="UP000048948">
    <property type="component" value="Unassembled WGS sequence"/>
</dbReference>
<evidence type="ECO:0000313" key="10">
    <source>
        <dbReference type="Proteomes" id="UP000049023"/>
    </source>
</evidence>
<dbReference type="Proteomes" id="UP000050164">
    <property type="component" value="Unassembled WGS sequence"/>
</dbReference>
<organism evidence="2 8">
    <name type="scientific">Mycobacterium tuberculosis</name>
    <dbReference type="NCBI Taxonomy" id="1773"/>
    <lineage>
        <taxon>Bacteria</taxon>
        <taxon>Bacillati</taxon>
        <taxon>Actinomycetota</taxon>
        <taxon>Actinomycetes</taxon>
        <taxon>Mycobacteriales</taxon>
        <taxon>Mycobacteriaceae</taxon>
        <taxon>Mycobacterium</taxon>
        <taxon>Mycobacterium tuberculosis complex</taxon>
    </lineage>
</organism>
<feature type="region of interest" description="Disordered" evidence="1">
    <location>
        <begin position="1"/>
        <end position="34"/>
    </location>
</feature>
<dbReference type="Proteomes" id="UP000046947">
    <property type="component" value="Unassembled WGS sequence"/>
</dbReference>
<dbReference type="EMBL" id="CFOH01000838">
    <property type="protein sequence ID" value="CFE71198.1"/>
    <property type="molecule type" value="Genomic_DNA"/>
</dbReference>
<gene>
    <name evidence="2" type="ORF">ERS007688_03649</name>
    <name evidence="6" type="ORF">ERS007720_03389</name>
    <name evidence="5" type="ORF">ERS027646_03935</name>
    <name evidence="3" type="ORF">ERS027659_03684</name>
    <name evidence="4" type="ORF">ERS027661_04493</name>
</gene>
<protein>
    <submittedName>
        <fullName evidence="2">Uncharacterized protein</fullName>
    </submittedName>
</protein>
<evidence type="ECO:0000313" key="2">
    <source>
        <dbReference type="EMBL" id="CFE71198.1"/>
    </source>
</evidence>
<evidence type="ECO:0000313" key="5">
    <source>
        <dbReference type="EMBL" id="CKT64631.1"/>
    </source>
</evidence>
<dbReference type="Proteomes" id="UP000044938">
    <property type="component" value="Unassembled WGS sequence"/>
</dbReference>
<evidence type="ECO:0000313" key="7">
    <source>
        <dbReference type="Proteomes" id="UP000044938"/>
    </source>
</evidence>
<dbReference type="Proteomes" id="UP000049023">
    <property type="component" value="Unassembled WGS sequence"/>
</dbReference>
<accession>A0A654TS57</accession>
<evidence type="ECO:0000313" key="11">
    <source>
        <dbReference type="Proteomes" id="UP000050164"/>
    </source>
</evidence>
<evidence type="ECO:0000313" key="4">
    <source>
        <dbReference type="EMBL" id="CKT53841.1"/>
    </source>
</evidence>
<dbReference type="EMBL" id="CSAJ01000537">
    <property type="protein sequence ID" value="COW84064.1"/>
    <property type="molecule type" value="Genomic_DNA"/>
</dbReference>
<dbReference type="AlphaFoldDB" id="A0A654TS57"/>
<dbReference type="EMBL" id="CNFU01001560">
    <property type="protein sequence ID" value="CKT53841.1"/>
    <property type="molecule type" value="Genomic_DNA"/>
</dbReference>
<evidence type="ECO:0000313" key="6">
    <source>
        <dbReference type="EMBL" id="COW84064.1"/>
    </source>
</evidence>
<evidence type="ECO:0000256" key="1">
    <source>
        <dbReference type="SAM" id="MobiDB-lite"/>
    </source>
</evidence>
<proteinExistence type="predicted"/>
<evidence type="ECO:0000313" key="8">
    <source>
        <dbReference type="Proteomes" id="UP000046947"/>
    </source>
</evidence>
<evidence type="ECO:0000313" key="9">
    <source>
        <dbReference type="Proteomes" id="UP000048948"/>
    </source>
</evidence>
<reference evidence="7 8" key="1">
    <citation type="submission" date="2015-03" db="EMBL/GenBank/DDBJ databases">
        <authorList>
            <consortium name="Pathogen Informatics"/>
        </authorList>
    </citation>
    <scope>NUCLEOTIDE SEQUENCE [LARGE SCALE GENOMIC DNA]</scope>
    <source>
        <strain evidence="5 9">Bir 172</strain>
        <strain evidence="3 11">Bir 185</strain>
        <strain evidence="4 10">Bir 187</strain>
        <strain evidence="2 8">H09601792</strain>
        <strain evidence="6 7">M09401471</strain>
    </source>
</reference>
<dbReference type="EMBL" id="CNFT01001121">
    <property type="protein sequence ID" value="CKS88277.1"/>
    <property type="molecule type" value="Genomic_DNA"/>
</dbReference>
<sequence>MTTALYQDAGFTPAGAPDDPDRVVDVLSAPVPVN</sequence>